<dbReference type="Gene3D" id="2.130.10.10">
    <property type="entry name" value="YVTN repeat-like/Quinoprotein amine dehydrogenase"/>
    <property type="match status" value="3"/>
</dbReference>
<evidence type="ECO:0000313" key="5">
    <source>
        <dbReference type="Proteomes" id="UP000078512"/>
    </source>
</evidence>
<evidence type="ECO:0000256" key="2">
    <source>
        <dbReference type="ARBA" id="ARBA00022737"/>
    </source>
</evidence>
<feature type="repeat" description="WD" evidence="3">
    <location>
        <begin position="449"/>
        <end position="487"/>
    </location>
</feature>
<feature type="repeat" description="WD" evidence="3">
    <location>
        <begin position="67"/>
        <end position="108"/>
    </location>
</feature>
<dbReference type="Proteomes" id="UP000078512">
    <property type="component" value="Unassembled WGS sequence"/>
</dbReference>
<dbReference type="InterPro" id="IPR015943">
    <property type="entry name" value="WD40/YVTN_repeat-like_dom_sf"/>
</dbReference>
<dbReference type="SUPFAM" id="SSF50978">
    <property type="entry name" value="WD40 repeat-like"/>
    <property type="match status" value="2"/>
</dbReference>
<dbReference type="PROSITE" id="PS50082">
    <property type="entry name" value="WD_REPEATS_2"/>
    <property type="match status" value="8"/>
</dbReference>
<dbReference type="PRINTS" id="PR00320">
    <property type="entry name" value="GPROTEINBRPT"/>
</dbReference>
<dbReference type="InterPro" id="IPR001680">
    <property type="entry name" value="WD40_rpt"/>
</dbReference>
<dbReference type="InterPro" id="IPR036322">
    <property type="entry name" value="WD40_repeat_dom_sf"/>
</dbReference>
<feature type="repeat" description="WD" evidence="3">
    <location>
        <begin position="195"/>
        <end position="236"/>
    </location>
</feature>
<dbReference type="PROSITE" id="PS50294">
    <property type="entry name" value="WD_REPEATS_REGION"/>
    <property type="match status" value="7"/>
</dbReference>
<reference evidence="4 5" key="1">
    <citation type="submission" date="2016-05" db="EMBL/GenBank/DDBJ databases">
        <title>Genome sequencing reveals origins of a unique bacterial endosymbiosis in the earliest lineages of terrestrial Fungi.</title>
        <authorList>
            <consortium name="DOE Joint Genome Institute"/>
            <person name="Uehling J."/>
            <person name="Gryganskyi A."/>
            <person name="Hameed K."/>
            <person name="Tschaplinski T."/>
            <person name="Misztal P."/>
            <person name="Wu S."/>
            <person name="Desiro A."/>
            <person name="Vande Pol N."/>
            <person name="Du Z.-Y."/>
            <person name="Zienkiewicz A."/>
            <person name="Zienkiewicz K."/>
            <person name="Morin E."/>
            <person name="Tisserant E."/>
            <person name="Splivallo R."/>
            <person name="Hainaut M."/>
            <person name="Henrissat B."/>
            <person name="Ohm R."/>
            <person name="Kuo A."/>
            <person name="Yan J."/>
            <person name="Lipzen A."/>
            <person name="Nolan M."/>
            <person name="Labutti K."/>
            <person name="Barry K."/>
            <person name="Goldstein A."/>
            <person name="Labbe J."/>
            <person name="Schadt C."/>
            <person name="Tuskan G."/>
            <person name="Grigoriev I."/>
            <person name="Martin F."/>
            <person name="Vilgalys R."/>
            <person name="Bonito G."/>
        </authorList>
    </citation>
    <scope>NUCLEOTIDE SEQUENCE [LARGE SCALE GENOMIC DNA]</scope>
    <source>
        <strain evidence="4 5">AG-77</strain>
    </source>
</reference>
<evidence type="ECO:0000256" key="1">
    <source>
        <dbReference type="ARBA" id="ARBA00022574"/>
    </source>
</evidence>
<feature type="repeat" description="WD" evidence="3">
    <location>
        <begin position="237"/>
        <end position="278"/>
    </location>
</feature>
<dbReference type="PANTHER" id="PTHR19848:SF8">
    <property type="entry name" value="F-BOX AND WD REPEAT DOMAIN CONTAINING 7"/>
    <property type="match status" value="1"/>
</dbReference>
<accession>A0A197K7C8</accession>
<dbReference type="EMBL" id="KV442024">
    <property type="protein sequence ID" value="OAQ32611.1"/>
    <property type="molecule type" value="Genomic_DNA"/>
</dbReference>
<dbReference type="SMART" id="SM00320">
    <property type="entry name" value="WD40"/>
    <property type="match status" value="10"/>
</dbReference>
<dbReference type="PANTHER" id="PTHR19848">
    <property type="entry name" value="WD40 REPEAT PROTEIN"/>
    <property type="match status" value="1"/>
</dbReference>
<dbReference type="PROSITE" id="PS00678">
    <property type="entry name" value="WD_REPEATS_1"/>
    <property type="match status" value="2"/>
</dbReference>
<protein>
    <submittedName>
        <fullName evidence="4">WD40 repeat-like protein</fullName>
    </submittedName>
</protein>
<evidence type="ECO:0000313" key="4">
    <source>
        <dbReference type="EMBL" id="OAQ32611.1"/>
    </source>
</evidence>
<evidence type="ECO:0000256" key="3">
    <source>
        <dbReference type="PROSITE-ProRule" id="PRU00221"/>
    </source>
</evidence>
<name>A0A197K7C8_9FUNG</name>
<dbReference type="InterPro" id="IPR020472">
    <property type="entry name" value="WD40_PAC1"/>
</dbReference>
<feature type="repeat" description="WD" evidence="3">
    <location>
        <begin position="405"/>
        <end position="437"/>
    </location>
</feature>
<proteinExistence type="predicted"/>
<feature type="repeat" description="WD" evidence="3">
    <location>
        <begin position="109"/>
        <end position="150"/>
    </location>
</feature>
<gene>
    <name evidence="4" type="ORF">K457DRAFT_1800508</name>
</gene>
<dbReference type="Pfam" id="PF00400">
    <property type="entry name" value="WD40"/>
    <property type="match status" value="9"/>
</dbReference>
<dbReference type="CDD" id="cd00200">
    <property type="entry name" value="WD40"/>
    <property type="match status" value="1"/>
</dbReference>
<keyword evidence="5" id="KW-1185">Reference proteome</keyword>
<organism evidence="4 5">
    <name type="scientific">Linnemannia elongata AG-77</name>
    <dbReference type="NCBI Taxonomy" id="1314771"/>
    <lineage>
        <taxon>Eukaryota</taxon>
        <taxon>Fungi</taxon>
        <taxon>Fungi incertae sedis</taxon>
        <taxon>Mucoromycota</taxon>
        <taxon>Mortierellomycotina</taxon>
        <taxon>Mortierellomycetes</taxon>
        <taxon>Mortierellales</taxon>
        <taxon>Mortierellaceae</taxon>
        <taxon>Linnemannia</taxon>
    </lineage>
</organism>
<dbReference type="AlphaFoldDB" id="A0A197K7C8"/>
<feature type="repeat" description="WD" evidence="3">
    <location>
        <begin position="363"/>
        <end position="404"/>
    </location>
</feature>
<keyword evidence="2" id="KW-0677">Repeat</keyword>
<dbReference type="InterPro" id="IPR019775">
    <property type="entry name" value="WD40_repeat_CS"/>
</dbReference>
<dbReference type="STRING" id="1314771.A0A197K7C8"/>
<sequence length="542" mass="59338">MLFTVALREGSLITYDTTTWTRVRQHKEQIEVLTIAFSPNNQHLALGNIHGSCRLWDTLNGETLLVMEGHTDWVRSVAFSPCGNQIASASDDSTIRLWSSEKGECLFVLNGHEDAVMSAVYSADGRRLVSRSNDGIIRVWDPKTGTPEADWVIPRVNALHVALSTDGSQFALIPGSRSCEIHLVDAITGEMGLILDGYTSRLEHIVFSPIGELIASSSLDDAVRLWNLSSGLLISRLSGHTNRITTCAFSPDGLQIASGDNDGIIRFWEVNNNCLSSTTRKGAANVRTVAYSHDGLSIISYHGNTVQRWESSTGSSKYIPLPSALHVYSIALSPNGHWFASGCNDGNIRLKNVRADVVEFILFGYNDHRVHSIDYSPDGQRLVLGTNTSSILIWDLQSEKPNIKLEGHTNTMYSVAYSPCGKWILSGSRDKTARLWSGEVDSWSCVAVVSGFSEPVTSVAWNPVVPMEFVTGSDDGSVRVWRISSAEAGGISVCMHWGSHIGQLCAVDLIFMGAIGLSPIYRKLLVQRGSFDYLLLSEENEA</sequence>
<feature type="repeat" description="WD" evidence="3">
    <location>
        <begin position="32"/>
        <end position="66"/>
    </location>
</feature>
<keyword evidence="1 3" id="KW-0853">WD repeat</keyword>